<feature type="compositionally biased region" description="Basic and acidic residues" evidence="1">
    <location>
        <begin position="561"/>
        <end position="603"/>
    </location>
</feature>
<evidence type="ECO:0000313" key="2">
    <source>
        <dbReference type="EMBL" id="GFQ97355.1"/>
    </source>
</evidence>
<reference evidence="2" key="1">
    <citation type="submission" date="2020-07" db="EMBL/GenBank/DDBJ databases">
        <title>Multicomponent nature underlies the extraordinary mechanical properties of spider dragline silk.</title>
        <authorList>
            <person name="Kono N."/>
            <person name="Nakamura H."/>
            <person name="Mori M."/>
            <person name="Yoshida Y."/>
            <person name="Ohtoshi R."/>
            <person name="Malay A.D."/>
            <person name="Moran D.A.P."/>
            <person name="Tomita M."/>
            <person name="Numata K."/>
            <person name="Arakawa K."/>
        </authorList>
    </citation>
    <scope>NUCLEOTIDE SEQUENCE</scope>
</reference>
<accession>A0A8X6L4F6</accession>
<comment type="caution">
    <text evidence="2">The sequence shown here is derived from an EMBL/GenBank/DDBJ whole genome shotgun (WGS) entry which is preliminary data.</text>
</comment>
<proteinExistence type="predicted"/>
<keyword evidence="3" id="KW-1185">Reference proteome</keyword>
<gene>
    <name evidence="2" type="primary">AVEN_257704_1</name>
    <name evidence="2" type="ORF">TNCT_465961</name>
</gene>
<dbReference type="Proteomes" id="UP000887116">
    <property type="component" value="Unassembled WGS sequence"/>
</dbReference>
<organism evidence="2 3">
    <name type="scientific">Trichonephila clavata</name>
    <name type="common">Joro spider</name>
    <name type="synonym">Nephila clavata</name>
    <dbReference type="NCBI Taxonomy" id="2740835"/>
    <lineage>
        <taxon>Eukaryota</taxon>
        <taxon>Metazoa</taxon>
        <taxon>Ecdysozoa</taxon>
        <taxon>Arthropoda</taxon>
        <taxon>Chelicerata</taxon>
        <taxon>Arachnida</taxon>
        <taxon>Araneae</taxon>
        <taxon>Araneomorphae</taxon>
        <taxon>Entelegynae</taxon>
        <taxon>Araneoidea</taxon>
        <taxon>Nephilidae</taxon>
        <taxon>Trichonephila</taxon>
    </lineage>
</organism>
<sequence length="611" mass="71409">MPAYTFDEKLNQTVYLKINEKEIYEKNEFGSLYYGTNNITGEIYAVDELGNEMYIESEKDCFLYAKKKWLVEYYATDWEGNEMYASKHGVCYFAKCLKTCNEYYPKNTDGDEFYFSDKFAKVGKTFEIYALTNTGKEIYPKNDMGKEIYAKNYLDEYYARGENSDQYYAKNEDGTYYFAKNEFGEDIYARNSDGSLSDQLPITRQERNFYIKDKEGNEIYNKINGKEMVVFDQNNFPHYARNKNRSERYPLDTEGTPYLADNGIHTFYAKDKDGNEFYSEAQIALDLKTSYPLLARTNAGLQYYPKIFEDEFAPLYTLNGYVVYPKNGFNHSIYPKENKNDLKANTLSPFDSILIDAQSLLYGAIDSTWKESETDIILDMCHKVTSDIGYIMRTLFESNLFENEMHVIISLDGEGVPMKWPIQQKRRDKPVEGRDLYKIVLFGNNIISQKVYQHIRESLLNFDRFRKRNLQSCIPQMLKVLMTGSNMEGEGEHKLFHIAAKTYTFLSNKKMEEAKYIIQAICEKKCFIQAICDEEKCFIERKCEPGKCFIEMFETLNKSEDENKVEGISKDENKFEGISENENKSEGISENENKSEDKNKSEENDLIFLLE</sequence>
<evidence type="ECO:0000256" key="1">
    <source>
        <dbReference type="SAM" id="MobiDB-lite"/>
    </source>
</evidence>
<protein>
    <submittedName>
        <fullName evidence="2">XRN_N domain-containing protein</fullName>
    </submittedName>
</protein>
<dbReference type="EMBL" id="BMAO01034545">
    <property type="protein sequence ID" value="GFQ97355.1"/>
    <property type="molecule type" value="Genomic_DNA"/>
</dbReference>
<evidence type="ECO:0000313" key="3">
    <source>
        <dbReference type="Proteomes" id="UP000887116"/>
    </source>
</evidence>
<dbReference type="AlphaFoldDB" id="A0A8X6L4F6"/>
<feature type="region of interest" description="Disordered" evidence="1">
    <location>
        <begin position="561"/>
        <end position="611"/>
    </location>
</feature>
<dbReference type="OrthoDB" id="6407340at2759"/>
<name>A0A8X6L4F6_TRICU</name>